<evidence type="ECO:0000256" key="4">
    <source>
        <dbReference type="ARBA" id="ARBA00022475"/>
    </source>
</evidence>
<evidence type="ECO:0000313" key="10">
    <source>
        <dbReference type="Proteomes" id="UP000244956"/>
    </source>
</evidence>
<feature type="transmembrane region" description="Helical" evidence="8">
    <location>
        <begin position="37"/>
        <end position="55"/>
    </location>
</feature>
<feature type="transmembrane region" description="Helical" evidence="8">
    <location>
        <begin position="236"/>
        <end position="256"/>
    </location>
</feature>
<dbReference type="RefSeq" id="WP_109263992.1">
    <property type="nucleotide sequence ID" value="NZ_QEWP01000005.1"/>
</dbReference>
<reference evidence="9 10" key="1">
    <citation type="submission" date="2018-05" db="EMBL/GenBank/DDBJ databases">
        <title>Marinilabilia rubrum sp. nov., isolated from saltern sediment.</title>
        <authorList>
            <person name="Zhang R."/>
        </authorList>
    </citation>
    <scope>NUCLEOTIDE SEQUENCE [LARGE SCALE GENOMIC DNA]</scope>
    <source>
        <strain evidence="9 10">WTE16</strain>
    </source>
</reference>
<dbReference type="InterPro" id="IPR038770">
    <property type="entry name" value="Na+/solute_symporter_sf"/>
</dbReference>
<dbReference type="GO" id="GO:0005886">
    <property type="term" value="C:plasma membrane"/>
    <property type="evidence" value="ECO:0007669"/>
    <property type="project" value="UniProtKB-SubCell"/>
</dbReference>
<dbReference type="PANTHER" id="PTHR36838">
    <property type="entry name" value="AUXIN EFFLUX CARRIER FAMILY PROTEIN"/>
    <property type="match status" value="1"/>
</dbReference>
<protein>
    <submittedName>
        <fullName evidence="9">Transporter</fullName>
    </submittedName>
</protein>
<feature type="transmembrane region" description="Helical" evidence="8">
    <location>
        <begin position="67"/>
        <end position="84"/>
    </location>
</feature>
<feature type="transmembrane region" description="Helical" evidence="8">
    <location>
        <begin position="6"/>
        <end position="25"/>
    </location>
</feature>
<comment type="subcellular location">
    <subcellularLocation>
        <location evidence="1">Cell membrane</location>
        <topology evidence="1">Multi-pass membrane protein</topology>
    </subcellularLocation>
</comment>
<dbReference type="Gene3D" id="1.20.1530.20">
    <property type="match status" value="2"/>
</dbReference>
<comment type="similarity">
    <text evidence="2">Belongs to the auxin efflux carrier (TC 2.A.69) family.</text>
</comment>
<evidence type="ECO:0000256" key="7">
    <source>
        <dbReference type="ARBA" id="ARBA00023136"/>
    </source>
</evidence>
<dbReference type="AlphaFoldDB" id="A0A2U2B9Y8"/>
<name>A0A2U2B9Y8_9BACT</name>
<dbReference type="Proteomes" id="UP000244956">
    <property type="component" value="Unassembled WGS sequence"/>
</dbReference>
<dbReference type="OrthoDB" id="9798064at2"/>
<comment type="caution">
    <text evidence="9">The sequence shown here is derived from an EMBL/GenBank/DDBJ whole genome shotgun (WGS) entry which is preliminary data.</text>
</comment>
<keyword evidence="3" id="KW-0813">Transport</keyword>
<proteinExistence type="inferred from homology"/>
<keyword evidence="10" id="KW-1185">Reference proteome</keyword>
<evidence type="ECO:0000256" key="2">
    <source>
        <dbReference type="ARBA" id="ARBA00010145"/>
    </source>
</evidence>
<organism evidence="9 10">
    <name type="scientific">Marinilabilia rubra</name>
    <dbReference type="NCBI Taxonomy" id="2162893"/>
    <lineage>
        <taxon>Bacteria</taxon>
        <taxon>Pseudomonadati</taxon>
        <taxon>Bacteroidota</taxon>
        <taxon>Bacteroidia</taxon>
        <taxon>Marinilabiliales</taxon>
        <taxon>Marinilabiliaceae</taxon>
        <taxon>Marinilabilia</taxon>
    </lineage>
</organism>
<gene>
    <name evidence="9" type="ORF">DDZ16_08355</name>
</gene>
<feature type="transmembrane region" description="Helical" evidence="8">
    <location>
        <begin position="197"/>
        <end position="215"/>
    </location>
</feature>
<evidence type="ECO:0000256" key="6">
    <source>
        <dbReference type="ARBA" id="ARBA00022989"/>
    </source>
</evidence>
<evidence type="ECO:0000256" key="1">
    <source>
        <dbReference type="ARBA" id="ARBA00004651"/>
    </source>
</evidence>
<keyword evidence="6 8" id="KW-1133">Transmembrane helix</keyword>
<evidence type="ECO:0000313" key="9">
    <source>
        <dbReference type="EMBL" id="PWD99891.1"/>
    </source>
</evidence>
<feature type="transmembrane region" description="Helical" evidence="8">
    <location>
        <begin position="294"/>
        <end position="313"/>
    </location>
</feature>
<keyword evidence="7 8" id="KW-0472">Membrane</keyword>
<dbReference type="GO" id="GO:0055085">
    <property type="term" value="P:transmembrane transport"/>
    <property type="evidence" value="ECO:0007669"/>
    <property type="project" value="InterPro"/>
</dbReference>
<feature type="transmembrane region" description="Helical" evidence="8">
    <location>
        <begin position="166"/>
        <end position="185"/>
    </location>
</feature>
<evidence type="ECO:0000256" key="8">
    <source>
        <dbReference type="SAM" id="Phobius"/>
    </source>
</evidence>
<dbReference type="EMBL" id="QEWP01000005">
    <property type="protein sequence ID" value="PWD99891.1"/>
    <property type="molecule type" value="Genomic_DNA"/>
</dbReference>
<evidence type="ECO:0000256" key="3">
    <source>
        <dbReference type="ARBA" id="ARBA00022448"/>
    </source>
</evidence>
<accession>A0A2U2B9Y8</accession>
<feature type="transmembrane region" description="Helical" evidence="8">
    <location>
        <begin position="262"/>
        <end position="282"/>
    </location>
</feature>
<evidence type="ECO:0000256" key="5">
    <source>
        <dbReference type="ARBA" id="ARBA00022692"/>
    </source>
</evidence>
<keyword evidence="4" id="KW-1003">Cell membrane</keyword>
<dbReference type="InterPro" id="IPR004776">
    <property type="entry name" value="Mem_transp_PIN-like"/>
</dbReference>
<sequence length="318" mass="35316">MHSQVIVEQIIIAGIIVLVGALGSWAKIINEQAKQSISKVVFNISLPLLIMTTFLEMDISRKILVDGFWALIFSLLAFLLMYTVGKLTSRLFNLPEKSAAVHEVHTMFGNIVFLGFPLIAALYPQKEGIFFATIFYMVTSALQWTYAVFRLKGEGNTTLRERIKPLLNPNTVAFLLGLIFFFLQLDFPDTLQTPLKSIGSITGPLALMYVGASLAGTKIKGILGRYDLYALSVNKLLLIPFLLLLIINFVVAQFQLELSEMAQTVIVLQAAMPCMSMIVIMAKNYNAADDRASENVFLTTVLSLFTLPLVYFLSTVVL</sequence>
<keyword evidence="5 8" id="KW-0812">Transmembrane</keyword>
<feature type="transmembrane region" description="Helical" evidence="8">
    <location>
        <begin position="129"/>
        <end position="146"/>
    </location>
</feature>
<feature type="transmembrane region" description="Helical" evidence="8">
    <location>
        <begin position="104"/>
        <end position="123"/>
    </location>
</feature>
<dbReference type="Pfam" id="PF03547">
    <property type="entry name" value="Mem_trans"/>
    <property type="match status" value="1"/>
</dbReference>
<dbReference type="PANTHER" id="PTHR36838:SF1">
    <property type="entry name" value="SLR1864 PROTEIN"/>
    <property type="match status" value="1"/>
</dbReference>